<gene>
    <name evidence="9" type="primary">Mical</name>
    <name evidence="9" type="ORF">T01_8446</name>
</gene>
<dbReference type="SUPFAM" id="SSF57716">
    <property type="entry name" value="Glucocorticoid receptor-like (DNA-binding domain)"/>
    <property type="match status" value="2"/>
</dbReference>
<keyword evidence="3 4" id="KW-0440">LIM domain</keyword>
<dbReference type="GO" id="GO:0046872">
    <property type="term" value="F:metal ion binding"/>
    <property type="evidence" value="ECO:0007669"/>
    <property type="project" value="UniProtKB-KW"/>
</dbReference>
<dbReference type="eggNOG" id="KOG1700">
    <property type="taxonomic scope" value="Eukaryota"/>
</dbReference>
<feature type="compositionally biased region" description="Basic and acidic residues" evidence="6">
    <location>
        <begin position="572"/>
        <end position="588"/>
    </location>
</feature>
<feature type="compositionally biased region" description="Basic and acidic residues" evidence="6">
    <location>
        <begin position="704"/>
        <end position="714"/>
    </location>
</feature>
<feature type="coiled-coil region" evidence="5">
    <location>
        <begin position="166"/>
        <end position="200"/>
    </location>
</feature>
<feature type="domain" description="LIM zinc-binding" evidence="8">
    <location>
        <begin position="257"/>
        <end position="317"/>
    </location>
</feature>
<evidence type="ECO:0000256" key="6">
    <source>
        <dbReference type="SAM" id="MobiDB-lite"/>
    </source>
</evidence>
<reference evidence="9 10" key="1">
    <citation type="submission" date="2015-01" db="EMBL/GenBank/DDBJ databases">
        <title>Evolution of Trichinella species and genotypes.</title>
        <authorList>
            <person name="Korhonen P.K."/>
            <person name="Edoardo P."/>
            <person name="Giuseppe L.R."/>
            <person name="Gasser R.B."/>
        </authorList>
    </citation>
    <scope>NUCLEOTIDE SEQUENCE [LARGE SCALE GENOMIC DNA]</scope>
    <source>
        <strain evidence="9">ISS3</strain>
    </source>
</reference>
<accession>A0A0V1BJP8</accession>
<dbReference type="PROSITE" id="PS00478">
    <property type="entry name" value="LIM_DOMAIN_1"/>
    <property type="match status" value="1"/>
</dbReference>
<evidence type="ECO:0000256" key="4">
    <source>
        <dbReference type="PROSITE-ProRule" id="PRU00125"/>
    </source>
</evidence>
<keyword evidence="2 4" id="KW-0862">Zinc</keyword>
<feature type="compositionally biased region" description="Basic and acidic residues" evidence="6">
    <location>
        <begin position="743"/>
        <end position="755"/>
    </location>
</feature>
<feature type="region of interest" description="Disordered" evidence="6">
    <location>
        <begin position="785"/>
        <end position="825"/>
    </location>
</feature>
<proteinExistence type="predicted"/>
<comment type="caution">
    <text evidence="9">The sequence shown here is derived from an EMBL/GenBank/DDBJ whole genome shotgun (WGS) entry which is preliminary data.</text>
</comment>
<feature type="compositionally biased region" description="Basic and acidic residues" evidence="6">
    <location>
        <begin position="792"/>
        <end position="814"/>
    </location>
</feature>
<evidence type="ECO:0000313" key="10">
    <source>
        <dbReference type="Proteomes" id="UP000054776"/>
    </source>
</evidence>
<protein>
    <submittedName>
        <fullName evidence="9">LIM domain and actin-binding protein 1</fullName>
    </submittedName>
</protein>
<evidence type="ECO:0000259" key="8">
    <source>
        <dbReference type="PROSITE" id="PS50023"/>
    </source>
</evidence>
<keyword evidence="7" id="KW-1133">Transmembrane helix</keyword>
<evidence type="ECO:0000313" key="9">
    <source>
        <dbReference type="EMBL" id="KRY37153.1"/>
    </source>
</evidence>
<feature type="region of interest" description="Disordered" evidence="6">
    <location>
        <begin position="669"/>
        <end position="756"/>
    </location>
</feature>
<keyword evidence="5" id="KW-0175">Coiled coil</keyword>
<organism evidence="9 10">
    <name type="scientific">Trichinella spiralis</name>
    <name type="common">Trichina worm</name>
    <dbReference type="NCBI Taxonomy" id="6334"/>
    <lineage>
        <taxon>Eukaryota</taxon>
        <taxon>Metazoa</taxon>
        <taxon>Ecdysozoa</taxon>
        <taxon>Nematoda</taxon>
        <taxon>Enoplea</taxon>
        <taxon>Dorylaimia</taxon>
        <taxon>Trichinellida</taxon>
        <taxon>Trichinellidae</taxon>
        <taxon>Trichinella</taxon>
    </lineage>
</organism>
<dbReference type="Proteomes" id="UP000054776">
    <property type="component" value="Unassembled WGS sequence"/>
</dbReference>
<dbReference type="PROSITE" id="PS50023">
    <property type="entry name" value="LIM_DOMAIN_2"/>
    <property type="match status" value="1"/>
</dbReference>
<keyword evidence="1 4" id="KW-0479">Metal-binding</keyword>
<dbReference type="Pfam" id="PF00412">
    <property type="entry name" value="LIM"/>
    <property type="match status" value="1"/>
</dbReference>
<keyword evidence="7" id="KW-0472">Membrane</keyword>
<dbReference type="InterPro" id="IPR001781">
    <property type="entry name" value="Znf_LIM"/>
</dbReference>
<dbReference type="CDD" id="cd00637">
    <property type="entry name" value="7tm_classA_rhodopsin-like"/>
    <property type="match status" value="1"/>
</dbReference>
<evidence type="ECO:0000256" key="2">
    <source>
        <dbReference type="ARBA" id="ARBA00022833"/>
    </source>
</evidence>
<feature type="compositionally biased region" description="Acidic residues" evidence="6">
    <location>
        <begin position="38"/>
        <end position="52"/>
    </location>
</feature>
<dbReference type="Gene3D" id="2.10.110.10">
    <property type="entry name" value="Cysteine Rich Protein"/>
    <property type="match status" value="1"/>
</dbReference>
<feature type="transmembrane region" description="Helical" evidence="7">
    <location>
        <begin position="1012"/>
        <end position="1034"/>
    </location>
</feature>
<dbReference type="Gene3D" id="1.20.1070.10">
    <property type="entry name" value="Rhodopsin 7-helix transmembrane proteins"/>
    <property type="match status" value="1"/>
</dbReference>
<feature type="transmembrane region" description="Helical" evidence="7">
    <location>
        <begin position="1145"/>
        <end position="1167"/>
    </location>
</feature>
<name>A0A0V1BJP8_TRISP</name>
<dbReference type="CDD" id="cd09358">
    <property type="entry name" value="LIM_Mical_like"/>
    <property type="match status" value="1"/>
</dbReference>
<feature type="region of interest" description="Disordered" evidence="6">
    <location>
        <begin position="571"/>
        <end position="594"/>
    </location>
</feature>
<evidence type="ECO:0000256" key="1">
    <source>
        <dbReference type="ARBA" id="ARBA00022723"/>
    </source>
</evidence>
<dbReference type="PANTHER" id="PTHR24206">
    <property type="entry name" value="OS06G0237300 PROTEIN"/>
    <property type="match status" value="1"/>
</dbReference>
<dbReference type="EMBL" id="JYDH01000036">
    <property type="protein sequence ID" value="KRY37153.1"/>
    <property type="molecule type" value="Genomic_DNA"/>
</dbReference>
<feature type="transmembrane region" description="Helical" evidence="7">
    <location>
        <begin position="970"/>
        <end position="991"/>
    </location>
</feature>
<evidence type="ECO:0000256" key="5">
    <source>
        <dbReference type="SAM" id="Coils"/>
    </source>
</evidence>
<feature type="transmembrane region" description="Helical" evidence="7">
    <location>
        <begin position="1058"/>
        <end position="1078"/>
    </location>
</feature>
<dbReference type="SUPFAM" id="SSF81321">
    <property type="entry name" value="Family A G protein-coupled receptor-like"/>
    <property type="match status" value="1"/>
</dbReference>
<feature type="transmembrane region" description="Helical" evidence="7">
    <location>
        <begin position="905"/>
        <end position="922"/>
    </location>
</feature>
<feature type="compositionally biased region" description="Acidic residues" evidence="6">
    <location>
        <begin position="68"/>
        <end position="86"/>
    </location>
</feature>
<dbReference type="OrthoDB" id="1679758at2759"/>
<feature type="region of interest" description="Disordered" evidence="6">
    <location>
        <begin position="38"/>
        <end position="90"/>
    </location>
</feature>
<feature type="compositionally biased region" description="Acidic residues" evidence="6">
    <location>
        <begin position="692"/>
        <end position="703"/>
    </location>
</feature>
<keyword evidence="10" id="KW-1185">Reference proteome</keyword>
<keyword evidence="7" id="KW-0812">Transmembrane</keyword>
<feature type="compositionally biased region" description="Acidic residues" evidence="6">
    <location>
        <begin position="326"/>
        <end position="343"/>
    </location>
</feature>
<evidence type="ECO:0000256" key="7">
    <source>
        <dbReference type="SAM" id="Phobius"/>
    </source>
</evidence>
<feature type="region of interest" description="Disordered" evidence="6">
    <location>
        <begin position="326"/>
        <end position="345"/>
    </location>
</feature>
<feature type="transmembrane region" description="Helical" evidence="7">
    <location>
        <begin position="934"/>
        <end position="958"/>
    </location>
</feature>
<sequence>MPDNDALLPAVEQQLDKLPPPVIYFNIIFLLFVQKDEDSDDDLSSTSTEDEGPPPMIQIAEKSADIGALDEDSDDDLSSTSTEDEGPPPMIQIAEKSADIGALKSTFLLTDGRNEAKQPPEKQIPVEGLGKENLVNITLTFENFKDTKAIEKAERTPLTLVDKERYSQYKQKFENIEEELKEKKREKQILKEDIKGAGKDTLNQTKDLFERLKDAPSQDAAAVEKNVEKKLDITLSADDKKRIKETFFESKEKDEPHECSICGQVVYPMEKLQLEKKVFHKSCFKCWKCKKTLNVQNYNSHEGRLYCKIHMMQLFHPEAAITDAAADDEQQDVSATDSDEESDYAIVRRPKALDPSVVKSSLKTADDLGAIPSLSNRRSMLEQSQEGRVERKSQIDVDLTQAGKIVLEVGAKEIKSKWESAAMEKAQLPSLASEELDALKNSSVKVKERFKERTAADIEERERQSQVEADLDTTFSREAREQFLKGFQDTAVSKQPIDDIKFAELENVKKKFENVETKPVERTELVDAKCAEMGNIKAAFEQNAVQQDEQDRQMLKQMQIESEFKRFKKEKRRLEEKERRMSDERAQAEVKTVPYEDPTDVRQCAELSSIKQRFEQGTAFQADQDTAPKVRPDLDLEIKVASKAREKFKKLDEEAPAVVQQPTAVGVVKESKWTKETAPVPEPINRRKPADDADEADSNQPEDFEVKHLLDKFKQIGQTAQADAQKPKGPKPKRVITPPPEGYKAEVESVGKERPAGVVVSDTGKQEEQPLVKTDAKQLREKFERNTAAAGHVDEEAAEEKRRELEEEFRRIKEDQDDADGDGNAAENKEDLAIAAEHAHKMRARFFLPTTTVLLLFAVVPSVRKRLETFVNGPDEIMSTDGRVEWSQTMATDSFSQGCHTARAVVGYAATLSTLVYVFLFCKYANLRTKLNWAVCNLITSNGLLALAMAIFSTLKAVDEHFLHDYCGCIVFTWVLVFLSFAPSWSVALMASTRAIHYSNFPSLDERRRISLPILVAVRLFTASADAIVTSVIVSQKESIALATRCTYQLMLDTSPVYMIYTLVIILALVTAGLWAIISRIRCRRKLLASLSANGAVGHDSSPSALLKADIPSNLFAQPGLVTLGLALAALFTLPRVAFFVDDKYFWQISTVCPVLIALLLPAIFIYHTDEFRSRLAELLFPNSHHNSNNISNNQHLPVASR</sequence>
<evidence type="ECO:0000256" key="3">
    <source>
        <dbReference type="ARBA" id="ARBA00023038"/>
    </source>
</evidence>
<dbReference type="AlphaFoldDB" id="A0A0V1BJP8"/>
<feature type="transmembrane region" description="Helical" evidence="7">
    <location>
        <begin position="1121"/>
        <end position="1139"/>
    </location>
</feature>
<dbReference type="SMART" id="SM00132">
    <property type="entry name" value="LIM"/>
    <property type="match status" value="1"/>
</dbReference>